<keyword evidence="15" id="KW-1185">Reference proteome</keyword>
<dbReference type="InterPro" id="IPR003974">
    <property type="entry name" value="K_chnl_volt-dep_Kv3"/>
</dbReference>
<proteinExistence type="predicted"/>
<evidence type="ECO:0000256" key="4">
    <source>
        <dbReference type="ARBA" id="ARBA00022692"/>
    </source>
</evidence>
<evidence type="ECO:0000256" key="3">
    <source>
        <dbReference type="ARBA" id="ARBA00022538"/>
    </source>
</evidence>
<dbReference type="EMBL" id="DS469580">
    <property type="protein sequence ID" value="EDO41205.1"/>
    <property type="molecule type" value="Genomic_DNA"/>
</dbReference>
<evidence type="ECO:0000256" key="5">
    <source>
        <dbReference type="ARBA" id="ARBA00022826"/>
    </source>
</evidence>
<dbReference type="AlphaFoldDB" id="A7S4T1"/>
<dbReference type="InterPro" id="IPR011333">
    <property type="entry name" value="SKP1/BTB/POZ_sf"/>
</dbReference>
<keyword evidence="9" id="KW-0406">Ion transport</keyword>
<dbReference type="OrthoDB" id="415460at2759"/>
<dbReference type="HOGENOM" id="CLU_011722_4_3_1"/>
<evidence type="ECO:0000256" key="12">
    <source>
        <dbReference type="SAM" id="Phobius"/>
    </source>
</evidence>
<evidence type="ECO:0000256" key="7">
    <source>
        <dbReference type="ARBA" id="ARBA00022958"/>
    </source>
</evidence>
<evidence type="ECO:0000256" key="6">
    <source>
        <dbReference type="ARBA" id="ARBA00022882"/>
    </source>
</evidence>
<name>A7S4T1_NEMVE</name>
<keyword evidence="6" id="KW-0851">Voltage-gated channel</keyword>
<dbReference type="Pfam" id="PF00520">
    <property type="entry name" value="Ion_trans"/>
    <property type="match status" value="1"/>
</dbReference>
<dbReference type="GO" id="GO:0008076">
    <property type="term" value="C:voltage-gated potassium channel complex"/>
    <property type="evidence" value="ECO:0000318"/>
    <property type="project" value="GO_Central"/>
</dbReference>
<dbReference type="PANTHER" id="PTHR11537">
    <property type="entry name" value="VOLTAGE-GATED POTASSIUM CHANNEL"/>
    <property type="match status" value="1"/>
</dbReference>
<dbReference type="Proteomes" id="UP000001593">
    <property type="component" value="Unassembled WGS sequence"/>
</dbReference>
<dbReference type="PhylomeDB" id="A7S4T1"/>
<keyword evidence="11" id="KW-0407">Ion channel</keyword>
<accession>A7S4T1</accession>
<evidence type="ECO:0000256" key="2">
    <source>
        <dbReference type="ARBA" id="ARBA00022448"/>
    </source>
</evidence>
<feature type="transmembrane region" description="Helical" evidence="12">
    <location>
        <begin position="179"/>
        <end position="200"/>
    </location>
</feature>
<dbReference type="PRINTS" id="PR01491">
    <property type="entry name" value="KVCHANNEL"/>
</dbReference>
<dbReference type="GO" id="GO:0051260">
    <property type="term" value="P:protein homooligomerization"/>
    <property type="evidence" value="ECO:0007669"/>
    <property type="project" value="InterPro"/>
</dbReference>
<feature type="transmembrane region" description="Helical" evidence="12">
    <location>
        <begin position="369"/>
        <end position="390"/>
    </location>
</feature>
<dbReference type="InterPro" id="IPR028325">
    <property type="entry name" value="VG_K_chnl"/>
</dbReference>
<dbReference type="Gene3D" id="1.10.287.70">
    <property type="match status" value="1"/>
</dbReference>
<keyword evidence="3" id="KW-0633">Potassium transport</keyword>
<dbReference type="OMA" id="AKYDEHR"/>
<dbReference type="GO" id="GO:0001508">
    <property type="term" value="P:action potential"/>
    <property type="evidence" value="ECO:0000318"/>
    <property type="project" value="GO_Central"/>
</dbReference>
<feature type="transmembrane region" description="Helical" evidence="12">
    <location>
        <begin position="246"/>
        <end position="264"/>
    </location>
</feature>
<dbReference type="FunFam" id="1.20.120.350:FF:000091">
    <property type="entry name" value="Predicted protein"/>
    <property type="match status" value="1"/>
</dbReference>
<keyword evidence="5" id="KW-0631">Potassium channel</keyword>
<comment type="subcellular location">
    <subcellularLocation>
        <location evidence="1">Membrane</location>
        <topology evidence="1">Multi-pass membrane protein</topology>
    </subcellularLocation>
</comment>
<dbReference type="GO" id="GO:0005251">
    <property type="term" value="F:delayed rectifier potassium channel activity"/>
    <property type="evidence" value="ECO:0000318"/>
    <property type="project" value="GO_Central"/>
</dbReference>
<keyword evidence="7" id="KW-0630">Potassium</keyword>
<feature type="transmembrane region" description="Helical" evidence="12">
    <location>
        <begin position="341"/>
        <end position="357"/>
    </location>
</feature>
<organism evidence="14 15">
    <name type="scientific">Nematostella vectensis</name>
    <name type="common">Starlet sea anemone</name>
    <dbReference type="NCBI Taxonomy" id="45351"/>
    <lineage>
        <taxon>Eukaryota</taxon>
        <taxon>Metazoa</taxon>
        <taxon>Cnidaria</taxon>
        <taxon>Anthozoa</taxon>
        <taxon>Hexacorallia</taxon>
        <taxon>Actiniaria</taxon>
        <taxon>Edwardsiidae</taxon>
        <taxon>Nematostella</taxon>
    </lineage>
</organism>
<dbReference type="PRINTS" id="PR01498">
    <property type="entry name" value="SHAWCHANNEL"/>
</dbReference>
<evidence type="ECO:0000256" key="11">
    <source>
        <dbReference type="ARBA" id="ARBA00023303"/>
    </source>
</evidence>
<feature type="non-terminal residue" evidence="14">
    <location>
        <position position="414"/>
    </location>
</feature>
<feature type="domain" description="BTB" evidence="13">
    <location>
        <begin position="1"/>
        <end position="103"/>
    </location>
</feature>
<dbReference type="InterPro" id="IPR003131">
    <property type="entry name" value="T1-type_BTB"/>
</dbReference>
<keyword evidence="8 12" id="KW-1133">Transmembrane helix</keyword>
<dbReference type="FunFam" id="3.30.710.10:FF:000002">
    <property type="entry name" value="Potassium voltage-gated channel subfamily C member 2"/>
    <property type="match status" value="1"/>
</dbReference>
<dbReference type="Gene3D" id="3.30.710.10">
    <property type="entry name" value="Potassium Channel Kv1.1, Chain A"/>
    <property type="match status" value="1"/>
</dbReference>
<dbReference type="InterPro" id="IPR027359">
    <property type="entry name" value="Volt_channel_dom_sf"/>
</dbReference>
<gene>
    <name evidence="14" type="ORF">NEMVEDRAFT_v1g104830</name>
</gene>
<keyword evidence="2" id="KW-0813">Transport</keyword>
<dbReference type="InterPro" id="IPR000210">
    <property type="entry name" value="BTB/POZ_dom"/>
</dbReference>
<evidence type="ECO:0000313" key="14">
    <source>
        <dbReference type="EMBL" id="EDO41205.1"/>
    </source>
</evidence>
<dbReference type="GO" id="GO:0071805">
    <property type="term" value="P:potassium ion transmembrane transport"/>
    <property type="evidence" value="ECO:0000318"/>
    <property type="project" value="GO_Central"/>
</dbReference>
<dbReference type="SMART" id="SM00225">
    <property type="entry name" value="BTB"/>
    <property type="match status" value="1"/>
</dbReference>
<protein>
    <recommendedName>
        <fullName evidence="13">BTB domain-containing protein</fullName>
    </recommendedName>
</protein>
<sequence length="414" mass="47699">RVTLNVGGQKHETYVSTLASVPDTRLAWIAERSMKDPRPLAQRREFFFDRNPSIFTHVLNYYRTGKLHCPRDVCGPLFEEELAFWGIDEKQIETCCWAKYDEHRDAEEKLQGFTKIKVGEDYSDEEDDDDMGEREITSSGEFYQNSRTLATRSRTSLKSLKKKIWKTLDDPYSSKLARVLGFVSLIFSVAVVAVFCLLTLDVFRDELSIQYRVLFVIEAVSVTWFTLDLVLRFLSCPIKCDFLKCLHNWVDLIAIIPFYLVLIFPHNRTIRNFNVFYVLRLTRTFRPLKFSYVMQVFTQTLKASSRELYFLIFILGILVITYGSVAYFAERDEEDTLFTSIPASFWWAVVTMTTVGYGDMRPRTLAGKLVGSVCAISGVLMIALPVSVVASNFSLYNSYAKVKLKLPARNKKNV</sequence>
<evidence type="ECO:0000313" key="15">
    <source>
        <dbReference type="Proteomes" id="UP000001593"/>
    </source>
</evidence>
<dbReference type="Pfam" id="PF02214">
    <property type="entry name" value="BTB_2"/>
    <property type="match status" value="1"/>
</dbReference>
<dbReference type="KEGG" id="nve:5512965"/>
<dbReference type="PANTHER" id="PTHR11537:SF252">
    <property type="entry name" value="POTASSIUM VOLTAGE-GATED CHANNEL PROTEIN SHAW"/>
    <property type="match status" value="1"/>
</dbReference>
<dbReference type="CDD" id="cd18379">
    <property type="entry name" value="BTB_POZ_Kv3_KCNC"/>
    <property type="match status" value="1"/>
</dbReference>
<dbReference type="PRINTS" id="PR00169">
    <property type="entry name" value="KCHANNEL"/>
</dbReference>
<keyword evidence="10 12" id="KW-0472">Membrane</keyword>
<dbReference type="InterPro" id="IPR003968">
    <property type="entry name" value="K_chnl_volt-dep_Kv"/>
</dbReference>
<dbReference type="STRING" id="45351.A7S4T1"/>
<dbReference type="GO" id="GO:0016020">
    <property type="term" value="C:membrane"/>
    <property type="evidence" value="ECO:0000318"/>
    <property type="project" value="GO_Central"/>
</dbReference>
<evidence type="ECO:0000256" key="9">
    <source>
        <dbReference type="ARBA" id="ARBA00023065"/>
    </source>
</evidence>
<reference evidence="14 15" key="1">
    <citation type="journal article" date="2007" name="Science">
        <title>Sea anemone genome reveals ancestral eumetazoan gene repertoire and genomic organization.</title>
        <authorList>
            <person name="Putnam N.H."/>
            <person name="Srivastava M."/>
            <person name="Hellsten U."/>
            <person name="Dirks B."/>
            <person name="Chapman J."/>
            <person name="Salamov A."/>
            <person name="Terry A."/>
            <person name="Shapiro H."/>
            <person name="Lindquist E."/>
            <person name="Kapitonov V.V."/>
            <person name="Jurka J."/>
            <person name="Genikhovich G."/>
            <person name="Grigoriev I.V."/>
            <person name="Lucas S.M."/>
            <person name="Steele R.E."/>
            <person name="Finnerty J.R."/>
            <person name="Technau U."/>
            <person name="Martindale M.Q."/>
            <person name="Rokhsar D.S."/>
        </authorList>
    </citation>
    <scope>NUCLEOTIDE SEQUENCE [LARGE SCALE GENOMIC DNA]</scope>
    <source>
        <strain evidence="15">CH2 X CH6</strain>
    </source>
</reference>
<dbReference type="FunFam" id="1.10.287.70:FF:000002">
    <property type="entry name" value="Potassium voltage-gated channel subfamily a member"/>
    <property type="match status" value="1"/>
</dbReference>
<evidence type="ECO:0000256" key="1">
    <source>
        <dbReference type="ARBA" id="ARBA00004141"/>
    </source>
</evidence>
<keyword evidence="4 12" id="KW-0812">Transmembrane</keyword>
<dbReference type="InterPro" id="IPR005821">
    <property type="entry name" value="Ion_trans_dom"/>
</dbReference>
<evidence type="ECO:0000256" key="8">
    <source>
        <dbReference type="ARBA" id="ARBA00022989"/>
    </source>
</evidence>
<dbReference type="SUPFAM" id="SSF81324">
    <property type="entry name" value="Voltage-gated potassium channels"/>
    <property type="match status" value="1"/>
</dbReference>
<dbReference type="SUPFAM" id="SSF54695">
    <property type="entry name" value="POZ domain"/>
    <property type="match status" value="1"/>
</dbReference>
<feature type="transmembrane region" description="Helical" evidence="12">
    <location>
        <begin position="212"/>
        <end position="234"/>
    </location>
</feature>
<evidence type="ECO:0000256" key="10">
    <source>
        <dbReference type="ARBA" id="ARBA00023136"/>
    </source>
</evidence>
<evidence type="ECO:0000259" key="13">
    <source>
        <dbReference type="SMART" id="SM00225"/>
    </source>
</evidence>
<dbReference type="eggNOG" id="KOG3713">
    <property type="taxonomic scope" value="Eukaryota"/>
</dbReference>
<feature type="transmembrane region" description="Helical" evidence="12">
    <location>
        <begin position="308"/>
        <end position="329"/>
    </location>
</feature>
<dbReference type="Gene3D" id="1.20.120.350">
    <property type="entry name" value="Voltage-gated potassium channels. Chain C"/>
    <property type="match status" value="1"/>
</dbReference>
<feature type="non-terminal residue" evidence="14">
    <location>
        <position position="1"/>
    </location>
</feature>
<dbReference type="InParanoid" id="A7S4T1"/>